<dbReference type="AlphaFoldDB" id="A0A9P7E413"/>
<proteinExistence type="predicted"/>
<name>A0A9P7E413_9AGAM</name>
<evidence type="ECO:0000313" key="3">
    <source>
        <dbReference type="Proteomes" id="UP000807769"/>
    </source>
</evidence>
<protein>
    <recommendedName>
        <fullName evidence="1">DUF6830 domain-containing protein</fullName>
    </recommendedName>
</protein>
<dbReference type="InterPro" id="IPR049233">
    <property type="entry name" value="DUF6830"/>
</dbReference>
<feature type="domain" description="DUF6830" evidence="1">
    <location>
        <begin position="187"/>
        <end position="345"/>
    </location>
</feature>
<dbReference type="Proteomes" id="UP000807769">
    <property type="component" value="Unassembled WGS sequence"/>
</dbReference>
<dbReference type="RefSeq" id="XP_041189498.1">
    <property type="nucleotide sequence ID" value="XM_041340746.1"/>
</dbReference>
<dbReference type="EMBL" id="JABBWG010000032">
    <property type="protein sequence ID" value="KAG1810602.1"/>
    <property type="molecule type" value="Genomic_DNA"/>
</dbReference>
<evidence type="ECO:0000259" key="1">
    <source>
        <dbReference type="Pfam" id="PF20722"/>
    </source>
</evidence>
<reference evidence="2" key="1">
    <citation type="journal article" date="2020" name="New Phytol.">
        <title>Comparative genomics reveals dynamic genome evolution in host specialist ectomycorrhizal fungi.</title>
        <authorList>
            <person name="Lofgren L.A."/>
            <person name="Nguyen N.H."/>
            <person name="Vilgalys R."/>
            <person name="Ruytinx J."/>
            <person name="Liao H.L."/>
            <person name="Branco S."/>
            <person name="Kuo A."/>
            <person name="LaButti K."/>
            <person name="Lipzen A."/>
            <person name="Andreopoulos W."/>
            <person name="Pangilinan J."/>
            <person name="Riley R."/>
            <person name="Hundley H."/>
            <person name="Na H."/>
            <person name="Barry K."/>
            <person name="Grigoriev I.V."/>
            <person name="Stajich J.E."/>
            <person name="Kennedy P.G."/>
        </authorList>
    </citation>
    <scope>NUCLEOTIDE SEQUENCE</scope>
    <source>
        <strain evidence="2">MN1</strain>
    </source>
</reference>
<accession>A0A9P7E413</accession>
<organism evidence="2 3">
    <name type="scientific">Suillus subaureus</name>
    <dbReference type="NCBI Taxonomy" id="48587"/>
    <lineage>
        <taxon>Eukaryota</taxon>
        <taxon>Fungi</taxon>
        <taxon>Dikarya</taxon>
        <taxon>Basidiomycota</taxon>
        <taxon>Agaricomycotina</taxon>
        <taxon>Agaricomycetes</taxon>
        <taxon>Agaricomycetidae</taxon>
        <taxon>Boletales</taxon>
        <taxon>Suillineae</taxon>
        <taxon>Suillaceae</taxon>
        <taxon>Suillus</taxon>
    </lineage>
</organism>
<dbReference type="OrthoDB" id="2688429at2759"/>
<sequence length="428" mass="47898">MNADLNEPNIPSIEPEDFTFGDLDNSEAFQGSAESDGQVHEEGKLLTCASDFVDWYPEASQSYGKGYTFLNLFNSDENSVYCAKNPYYLFSGRKDWEIALWLLHSGLSMGKIDSFLSLEMICCYLDWADKCHHFDLGISLIDGMPCSKLPDDDPDDDLDSDMDDNHDFPTELVAIIKCPGYSCPITNYFAIVKILQHKEVGTVPVPLHTFIVGCMAFHLTYSPSIRSISVDDAAIKFGLSDLQPAIVDFLHHEATQGQDYIHAIRGARRAGPAASLPFDKIQIWFKLQLQETDFHDSSIIQPAQTLNCVPPSDVWNSGRYDSVIVNNELGYLWPTDGLHGHTVSQIRLIMRPVGKSNTDWSWKDHFLVYMYHFDGTTGACDPAMQMHLIRRAKHSVKVVCSRGLDHKGLASARTLCPFPEYVPLISGG</sequence>
<evidence type="ECO:0000313" key="2">
    <source>
        <dbReference type="EMBL" id="KAG1810602.1"/>
    </source>
</evidence>
<gene>
    <name evidence="2" type="ORF">BJ212DRAFT_1484180</name>
</gene>
<dbReference type="GeneID" id="64634762"/>
<dbReference type="Pfam" id="PF20722">
    <property type="entry name" value="DUF6830"/>
    <property type="match status" value="1"/>
</dbReference>
<keyword evidence="3" id="KW-1185">Reference proteome</keyword>
<comment type="caution">
    <text evidence="2">The sequence shown here is derived from an EMBL/GenBank/DDBJ whole genome shotgun (WGS) entry which is preliminary data.</text>
</comment>